<dbReference type="Proteomes" id="UP000004506">
    <property type="component" value="Unassembled WGS sequence"/>
</dbReference>
<evidence type="ECO:0000313" key="1">
    <source>
        <dbReference type="EMBL" id="EDU57713.1"/>
    </source>
</evidence>
<name>A0AA86YU76_PROST</name>
<reference evidence="2" key="2">
    <citation type="submission" date="2008-04" db="EMBL/GenBank/DDBJ databases">
        <title>Draft genome sequence of Providencia stuartii(ATCC 25827).</title>
        <authorList>
            <person name="Sudarsanam P."/>
            <person name="Ley R."/>
            <person name="Guruge J."/>
            <person name="Turnbaugh P.J."/>
            <person name="Mahowald M."/>
            <person name="Liep D."/>
            <person name="Gordon J."/>
        </authorList>
    </citation>
    <scope>NUCLEOTIDE SEQUENCE [LARGE SCALE GENOMIC DNA]</scope>
    <source>
        <strain evidence="2">ATCC 25827</strain>
    </source>
</reference>
<dbReference type="AlphaFoldDB" id="A0AA86YU76"/>
<proteinExistence type="predicted"/>
<protein>
    <submittedName>
        <fullName evidence="1">Uncharacterized protein</fullName>
    </submittedName>
</protein>
<dbReference type="EMBL" id="ABJD02000115">
    <property type="protein sequence ID" value="EDU57713.1"/>
    <property type="molecule type" value="Genomic_DNA"/>
</dbReference>
<sequence>MDWLFYSLFIGKNRMQQTPLQDINTHLQADIIPLSARNDFWPTYFNGIKGWQTFEVVSSPR</sequence>
<comment type="caution">
    <text evidence="1">The sequence shown here is derived from an EMBL/GenBank/DDBJ whole genome shotgun (WGS) entry which is preliminary data.</text>
</comment>
<reference evidence="1 2" key="3">
    <citation type="submission" date="2008-05" db="EMBL/GenBank/DDBJ databases">
        <authorList>
            <person name="Fulton L."/>
            <person name="Clifton S."/>
            <person name="Fulton B."/>
            <person name="Xu J."/>
            <person name="Minx P."/>
            <person name="Pepin K.H."/>
            <person name="Johnson M."/>
            <person name="Thiruvilangam P."/>
            <person name="Bhonagiri V."/>
            <person name="Nash W.E."/>
            <person name="Mardis E.R."/>
            <person name="Wilson R.K."/>
        </authorList>
    </citation>
    <scope>NUCLEOTIDE SEQUENCE [LARGE SCALE GENOMIC DNA]</scope>
    <source>
        <strain evidence="1 2">ATCC 25827</strain>
    </source>
</reference>
<evidence type="ECO:0000313" key="2">
    <source>
        <dbReference type="Proteomes" id="UP000004506"/>
    </source>
</evidence>
<reference evidence="2" key="1">
    <citation type="submission" date="2008-04" db="EMBL/GenBank/DDBJ databases">
        <title>Draft genome sequence of Providencia stuartii (ATCC 25827).</title>
        <authorList>
            <person name="Sudarsanam P."/>
            <person name="Ley R."/>
            <person name="Guruge J."/>
            <person name="Turnbaugh P.J."/>
            <person name="Mahowald M."/>
            <person name="Liep D."/>
            <person name="Gordon J."/>
        </authorList>
    </citation>
    <scope>NUCLEOTIDE SEQUENCE [LARGE SCALE GENOMIC DNA]</scope>
    <source>
        <strain evidence="2">ATCC 25827</strain>
    </source>
</reference>
<gene>
    <name evidence="1" type="ORF">PROSTU_04377</name>
</gene>
<accession>A0AA86YU76</accession>
<organism evidence="1 2">
    <name type="scientific">Providencia stuartii ATCC 25827</name>
    <dbReference type="NCBI Taxonomy" id="471874"/>
    <lineage>
        <taxon>Bacteria</taxon>
        <taxon>Pseudomonadati</taxon>
        <taxon>Pseudomonadota</taxon>
        <taxon>Gammaproteobacteria</taxon>
        <taxon>Enterobacterales</taxon>
        <taxon>Morganellaceae</taxon>
        <taxon>Providencia</taxon>
    </lineage>
</organism>